<organism evidence="2">
    <name type="scientific">Sesamum latifolium</name>
    <dbReference type="NCBI Taxonomy" id="2727402"/>
    <lineage>
        <taxon>Eukaryota</taxon>
        <taxon>Viridiplantae</taxon>
        <taxon>Streptophyta</taxon>
        <taxon>Embryophyta</taxon>
        <taxon>Tracheophyta</taxon>
        <taxon>Spermatophyta</taxon>
        <taxon>Magnoliopsida</taxon>
        <taxon>eudicotyledons</taxon>
        <taxon>Gunneridae</taxon>
        <taxon>Pentapetalae</taxon>
        <taxon>asterids</taxon>
        <taxon>lamiids</taxon>
        <taxon>Lamiales</taxon>
        <taxon>Pedaliaceae</taxon>
        <taxon>Sesamum</taxon>
    </lineage>
</organism>
<sequence length="215" mass="23888">MGLMALLVYVDDILVTAPSLAYIQTVKDYLHSLFIIKDIGDARYFLGLEIAKNSAGIYVVQTKYVMDIIKDTSLTQGKTTSTPFPLGLNLSEDCGALLSNLDSYIRPCDAHWKVVLHVVCYLKGCPSKRLFLPFQSNLSFKPSVMPTGHPDSRRSLTSFCIFLGDVVISWKTKKQSTVSHSTAEAEYSSMAATICELRWISYVMSDLGVFSEVAY</sequence>
<evidence type="ECO:0000313" key="2">
    <source>
        <dbReference type="EMBL" id="KAL0415573.1"/>
    </source>
</evidence>
<feature type="domain" description="Reverse transcriptase Ty1/copia-type" evidence="1">
    <location>
        <begin position="7"/>
        <end position="83"/>
    </location>
</feature>
<dbReference type="Pfam" id="PF07727">
    <property type="entry name" value="RVT_2"/>
    <property type="match status" value="1"/>
</dbReference>
<proteinExistence type="predicted"/>
<protein>
    <recommendedName>
        <fullName evidence="1">Reverse transcriptase Ty1/copia-type domain-containing protein</fullName>
    </recommendedName>
</protein>
<gene>
    <name evidence="2" type="ORF">Slati_3389200</name>
</gene>
<dbReference type="EMBL" id="JACGWN010000012">
    <property type="protein sequence ID" value="KAL0415573.1"/>
    <property type="molecule type" value="Genomic_DNA"/>
</dbReference>
<evidence type="ECO:0000259" key="1">
    <source>
        <dbReference type="Pfam" id="PF07727"/>
    </source>
</evidence>
<comment type="caution">
    <text evidence="2">The sequence shown here is derived from an EMBL/GenBank/DDBJ whole genome shotgun (WGS) entry which is preliminary data.</text>
</comment>
<dbReference type="InterPro" id="IPR013103">
    <property type="entry name" value="RVT_2"/>
</dbReference>
<name>A0AAW2UEJ6_9LAMI</name>
<dbReference type="PANTHER" id="PTHR11439:SF470">
    <property type="entry name" value="CYSTEINE-RICH RLK (RECEPTOR-LIKE PROTEIN KINASE) 8"/>
    <property type="match status" value="1"/>
</dbReference>
<reference evidence="2" key="2">
    <citation type="journal article" date="2024" name="Plant">
        <title>Genomic evolution and insights into agronomic trait innovations of Sesamum species.</title>
        <authorList>
            <person name="Miao H."/>
            <person name="Wang L."/>
            <person name="Qu L."/>
            <person name="Liu H."/>
            <person name="Sun Y."/>
            <person name="Le M."/>
            <person name="Wang Q."/>
            <person name="Wei S."/>
            <person name="Zheng Y."/>
            <person name="Lin W."/>
            <person name="Duan Y."/>
            <person name="Cao H."/>
            <person name="Xiong S."/>
            <person name="Wang X."/>
            <person name="Wei L."/>
            <person name="Li C."/>
            <person name="Ma Q."/>
            <person name="Ju M."/>
            <person name="Zhao R."/>
            <person name="Li G."/>
            <person name="Mu C."/>
            <person name="Tian Q."/>
            <person name="Mei H."/>
            <person name="Zhang T."/>
            <person name="Gao T."/>
            <person name="Zhang H."/>
        </authorList>
    </citation>
    <scope>NUCLEOTIDE SEQUENCE</scope>
    <source>
        <strain evidence="2">KEN1</strain>
    </source>
</reference>
<dbReference type="SUPFAM" id="SSF56672">
    <property type="entry name" value="DNA/RNA polymerases"/>
    <property type="match status" value="1"/>
</dbReference>
<dbReference type="AlphaFoldDB" id="A0AAW2UEJ6"/>
<reference evidence="2" key="1">
    <citation type="submission" date="2020-06" db="EMBL/GenBank/DDBJ databases">
        <authorList>
            <person name="Li T."/>
            <person name="Hu X."/>
            <person name="Zhang T."/>
            <person name="Song X."/>
            <person name="Zhang H."/>
            <person name="Dai N."/>
            <person name="Sheng W."/>
            <person name="Hou X."/>
            <person name="Wei L."/>
        </authorList>
    </citation>
    <scope>NUCLEOTIDE SEQUENCE</scope>
    <source>
        <strain evidence="2">KEN1</strain>
        <tissue evidence="2">Leaf</tissue>
    </source>
</reference>
<dbReference type="CDD" id="cd09272">
    <property type="entry name" value="RNase_HI_RT_Ty1"/>
    <property type="match status" value="1"/>
</dbReference>
<dbReference type="PANTHER" id="PTHR11439">
    <property type="entry name" value="GAG-POL-RELATED RETROTRANSPOSON"/>
    <property type="match status" value="1"/>
</dbReference>
<dbReference type="InterPro" id="IPR043502">
    <property type="entry name" value="DNA/RNA_pol_sf"/>
</dbReference>
<accession>A0AAW2UEJ6</accession>